<evidence type="ECO:0000259" key="5">
    <source>
        <dbReference type="PROSITE" id="PS50956"/>
    </source>
</evidence>
<dbReference type="Pfam" id="PF13412">
    <property type="entry name" value="HTH_24"/>
    <property type="match status" value="1"/>
</dbReference>
<dbReference type="InterPro" id="IPR036390">
    <property type="entry name" value="WH_DNA-bd_sf"/>
</dbReference>
<evidence type="ECO:0000313" key="6">
    <source>
        <dbReference type="EMBL" id="MBT9292464.1"/>
    </source>
</evidence>
<dbReference type="SUPFAM" id="SSF46785">
    <property type="entry name" value="Winged helix' DNA-binding domain"/>
    <property type="match status" value="1"/>
</dbReference>
<evidence type="ECO:0000256" key="1">
    <source>
        <dbReference type="ARBA" id="ARBA00023015"/>
    </source>
</evidence>
<dbReference type="SUPFAM" id="SSF54909">
    <property type="entry name" value="Dimeric alpha+beta barrel"/>
    <property type="match status" value="1"/>
</dbReference>
<accession>A0A947D9B3</accession>
<keyword evidence="7" id="KW-1185">Reference proteome</keyword>
<dbReference type="PANTHER" id="PTHR30154:SF34">
    <property type="entry name" value="TRANSCRIPTIONAL REGULATOR AZLB"/>
    <property type="match status" value="1"/>
</dbReference>
<reference evidence="6 7" key="1">
    <citation type="submission" date="2021-06" db="EMBL/GenBank/DDBJ databases">
        <authorList>
            <person name="Grouzdev D.S."/>
            <person name="Koziaeva V."/>
        </authorList>
    </citation>
    <scope>NUCLEOTIDE SEQUENCE [LARGE SCALE GENOMIC DNA]</scope>
    <source>
        <strain evidence="6 7">22</strain>
    </source>
</reference>
<sequence>MSDRIAKARPRPGGTDRPAAEAAGDLSKADRIILQSLQEDARLTTAELAERIVMSTSPCWRRVKRLEEDGYITGYHAVVDAKKLGYGVAAYVLVGTESTHEADTNTFEEAVRAMPEVLFCYGVSGSDDYILHVIARDLDDFYESVFNRIRRLPLVKRTQTMFAMKTVKASLAVPVAP</sequence>
<comment type="caution">
    <text evidence="6">The sequence shown here is derived from an EMBL/GenBank/DDBJ whole genome shotgun (WGS) entry which is preliminary data.</text>
</comment>
<dbReference type="Gene3D" id="1.10.10.10">
    <property type="entry name" value="Winged helix-like DNA-binding domain superfamily/Winged helix DNA-binding domain"/>
    <property type="match status" value="1"/>
</dbReference>
<dbReference type="GO" id="GO:0043200">
    <property type="term" value="P:response to amino acid"/>
    <property type="evidence" value="ECO:0007669"/>
    <property type="project" value="TreeGrafter"/>
</dbReference>
<organism evidence="6 7">
    <name type="scientific">Prosthecodimorpha staleyi</name>
    <dbReference type="NCBI Taxonomy" id="2840188"/>
    <lineage>
        <taxon>Bacteria</taxon>
        <taxon>Pseudomonadati</taxon>
        <taxon>Pseudomonadota</taxon>
        <taxon>Alphaproteobacteria</taxon>
        <taxon>Hyphomicrobiales</taxon>
        <taxon>Ancalomicrobiaceae</taxon>
        <taxon>Prosthecodimorpha</taxon>
    </lineage>
</organism>
<dbReference type="InterPro" id="IPR036388">
    <property type="entry name" value="WH-like_DNA-bd_sf"/>
</dbReference>
<dbReference type="InterPro" id="IPR000485">
    <property type="entry name" value="AsnC-type_HTH_dom"/>
</dbReference>
<feature type="region of interest" description="Disordered" evidence="4">
    <location>
        <begin position="1"/>
        <end position="24"/>
    </location>
</feature>
<keyword evidence="1" id="KW-0805">Transcription regulation</keyword>
<dbReference type="GO" id="GO:0006355">
    <property type="term" value="P:regulation of DNA-templated transcription"/>
    <property type="evidence" value="ECO:0007669"/>
    <property type="project" value="UniProtKB-ARBA"/>
</dbReference>
<dbReference type="InterPro" id="IPR019888">
    <property type="entry name" value="Tscrpt_reg_AsnC-like"/>
</dbReference>
<dbReference type="Gene3D" id="3.30.70.920">
    <property type="match status" value="1"/>
</dbReference>
<gene>
    <name evidence="6" type="ORF">KL771_23575</name>
</gene>
<keyword evidence="3" id="KW-0804">Transcription</keyword>
<protein>
    <submittedName>
        <fullName evidence="6">Lrp/AsnC family transcriptional regulator</fullName>
    </submittedName>
</protein>
<dbReference type="AlphaFoldDB" id="A0A947D9B3"/>
<proteinExistence type="predicted"/>
<dbReference type="InterPro" id="IPR019887">
    <property type="entry name" value="Tscrpt_reg_AsnC/Lrp_C"/>
</dbReference>
<evidence type="ECO:0000313" key="7">
    <source>
        <dbReference type="Proteomes" id="UP000766595"/>
    </source>
</evidence>
<dbReference type="PANTHER" id="PTHR30154">
    <property type="entry name" value="LEUCINE-RESPONSIVE REGULATORY PROTEIN"/>
    <property type="match status" value="1"/>
</dbReference>
<keyword evidence="2" id="KW-0238">DNA-binding</keyword>
<dbReference type="PROSITE" id="PS50956">
    <property type="entry name" value="HTH_ASNC_2"/>
    <property type="match status" value="1"/>
</dbReference>
<dbReference type="PRINTS" id="PR00033">
    <property type="entry name" value="HTHASNC"/>
</dbReference>
<dbReference type="InterPro" id="IPR011008">
    <property type="entry name" value="Dimeric_a/b-barrel"/>
</dbReference>
<dbReference type="SMART" id="SM00344">
    <property type="entry name" value="HTH_ASNC"/>
    <property type="match status" value="1"/>
</dbReference>
<dbReference type="GO" id="GO:0005829">
    <property type="term" value="C:cytosol"/>
    <property type="evidence" value="ECO:0007669"/>
    <property type="project" value="TreeGrafter"/>
</dbReference>
<feature type="domain" description="HTH asnC-type" evidence="5">
    <location>
        <begin position="26"/>
        <end position="87"/>
    </location>
</feature>
<dbReference type="CDD" id="cd00090">
    <property type="entry name" value="HTH_ARSR"/>
    <property type="match status" value="1"/>
</dbReference>
<evidence type="ECO:0000256" key="3">
    <source>
        <dbReference type="ARBA" id="ARBA00023163"/>
    </source>
</evidence>
<evidence type="ECO:0000256" key="4">
    <source>
        <dbReference type="SAM" id="MobiDB-lite"/>
    </source>
</evidence>
<evidence type="ECO:0000256" key="2">
    <source>
        <dbReference type="ARBA" id="ARBA00023125"/>
    </source>
</evidence>
<dbReference type="GO" id="GO:0043565">
    <property type="term" value="F:sequence-specific DNA binding"/>
    <property type="evidence" value="ECO:0007669"/>
    <property type="project" value="InterPro"/>
</dbReference>
<dbReference type="RefSeq" id="WP_083463565.1">
    <property type="nucleotide sequence ID" value="NZ_JAHHZF010000013.1"/>
</dbReference>
<dbReference type="InterPro" id="IPR011991">
    <property type="entry name" value="ArsR-like_HTH"/>
</dbReference>
<name>A0A947D9B3_9HYPH</name>
<dbReference type="Proteomes" id="UP000766595">
    <property type="component" value="Unassembled WGS sequence"/>
</dbReference>
<dbReference type="EMBL" id="JAHHZF010000013">
    <property type="protein sequence ID" value="MBT9292464.1"/>
    <property type="molecule type" value="Genomic_DNA"/>
</dbReference>
<dbReference type="Pfam" id="PF01037">
    <property type="entry name" value="AsnC_trans_reg"/>
    <property type="match status" value="1"/>
</dbReference>